<accession>A0A5A7U0J7</accession>
<dbReference type="PANTHER" id="PTHR34072">
    <property type="entry name" value="ENZYMATIC POLYPROTEIN-RELATED"/>
    <property type="match status" value="1"/>
</dbReference>
<dbReference type="EMBL" id="SSTD01012952">
    <property type="protein sequence ID" value="TYK07898.1"/>
    <property type="molecule type" value="Genomic_DNA"/>
</dbReference>
<dbReference type="Proteomes" id="UP000321947">
    <property type="component" value="Unassembled WGS sequence"/>
</dbReference>
<evidence type="ECO:0000259" key="1">
    <source>
        <dbReference type="Pfam" id="PF17919"/>
    </source>
</evidence>
<dbReference type="PANTHER" id="PTHR34072:SF52">
    <property type="entry name" value="RIBONUCLEASE H"/>
    <property type="match status" value="1"/>
</dbReference>
<sequence>MMTLPVLALPDFNVPFEIETDASSYGIGATLIQAKWPIAYYSHTWRPYLLGRKFVVKTDQRSLKFLLEQRLIQPQHQKWIAKLLGYSFEVVYKLILENKATDALSQMPPAFHLCYLTAPTLIDLQ</sequence>
<dbReference type="AlphaFoldDB" id="A0A5A7U0J7"/>
<protein>
    <submittedName>
        <fullName evidence="2">Transposon Tf2-1 polyprotein isoform X1</fullName>
    </submittedName>
</protein>
<dbReference type="Pfam" id="PF17919">
    <property type="entry name" value="RT_RNaseH_2"/>
    <property type="match status" value="1"/>
</dbReference>
<dbReference type="CDD" id="cd09274">
    <property type="entry name" value="RNase_HI_RT_Ty3"/>
    <property type="match status" value="1"/>
</dbReference>
<gene>
    <name evidence="3" type="ORF">E5676_scaffold265G00080</name>
    <name evidence="2" type="ORF">E6C27_scaffold43G00220</name>
</gene>
<evidence type="ECO:0000313" key="5">
    <source>
        <dbReference type="Proteomes" id="UP000321947"/>
    </source>
</evidence>
<feature type="domain" description="Reverse transcriptase/retrotransposon-derived protein RNase H-like" evidence="1">
    <location>
        <begin position="2"/>
        <end position="47"/>
    </location>
</feature>
<dbReference type="InterPro" id="IPR043502">
    <property type="entry name" value="DNA/RNA_pol_sf"/>
</dbReference>
<dbReference type="Proteomes" id="UP000321393">
    <property type="component" value="Unassembled WGS sequence"/>
</dbReference>
<organism evidence="2 4">
    <name type="scientific">Cucumis melo var. makuwa</name>
    <name type="common">Oriental melon</name>
    <dbReference type="NCBI Taxonomy" id="1194695"/>
    <lineage>
        <taxon>Eukaryota</taxon>
        <taxon>Viridiplantae</taxon>
        <taxon>Streptophyta</taxon>
        <taxon>Embryophyta</taxon>
        <taxon>Tracheophyta</taxon>
        <taxon>Spermatophyta</taxon>
        <taxon>Magnoliopsida</taxon>
        <taxon>eudicotyledons</taxon>
        <taxon>Gunneridae</taxon>
        <taxon>Pentapetalae</taxon>
        <taxon>rosids</taxon>
        <taxon>fabids</taxon>
        <taxon>Cucurbitales</taxon>
        <taxon>Cucurbitaceae</taxon>
        <taxon>Benincaseae</taxon>
        <taxon>Cucumis</taxon>
    </lineage>
</organism>
<evidence type="ECO:0000313" key="3">
    <source>
        <dbReference type="EMBL" id="TYK07898.1"/>
    </source>
</evidence>
<evidence type="ECO:0000313" key="4">
    <source>
        <dbReference type="Proteomes" id="UP000321393"/>
    </source>
</evidence>
<proteinExistence type="predicted"/>
<dbReference type="OrthoDB" id="10055717at2759"/>
<dbReference type="EMBL" id="SSTE01012402">
    <property type="protein sequence ID" value="KAA0048728.1"/>
    <property type="molecule type" value="Genomic_DNA"/>
</dbReference>
<evidence type="ECO:0000313" key="2">
    <source>
        <dbReference type="EMBL" id="KAA0048728.1"/>
    </source>
</evidence>
<dbReference type="SUPFAM" id="SSF56672">
    <property type="entry name" value="DNA/RNA polymerases"/>
    <property type="match status" value="1"/>
</dbReference>
<comment type="caution">
    <text evidence="2">The sequence shown here is derived from an EMBL/GenBank/DDBJ whole genome shotgun (WGS) entry which is preliminary data.</text>
</comment>
<dbReference type="InterPro" id="IPR041577">
    <property type="entry name" value="RT_RNaseH_2"/>
</dbReference>
<name>A0A5A7U0J7_CUCMM</name>
<reference evidence="4 5" key="1">
    <citation type="submission" date="2019-08" db="EMBL/GenBank/DDBJ databases">
        <title>Draft genome sequences of two oriental melons (Cucumis melo L. var makuwa).</title>
        <authorList>
            <person name="Kwon S.-Y."/>
        </authorList>
    </citation>
    <scope>NUCLEOTIDE SEQUENCE [LARGE SCALE GENOMIC DNA]</scope>
    <source>
        <strain evidence="5">cv. Chang Bougi</strain>
        <strain evidence="4">cv. SW 3</strain>
        <tissue evidence="2">Leaf</tissue>
    </source>
</reference>